<evidence type="ECO:0000313" key="2">
    <source>
        <dbReference type="EMBL" id="CAD6186155.1"/>
    </source>
</evidence>
<protein>
    <submittedName>
        <fullName evidence="2">Uncharacterized protein</fullName>
    </submittedName>
</protein>
<evidence type="ECO:0000313" key="3">
    <source>
        <dbReference type="Proteomes" id="UP000835052"/>
    </source>
</evidence>
<gene>
    <name evidence="2" type="ORF">CAUJ_LOCUS2074</name>
</gene>
<dbReference type="Proteomes" id="UP000835052">
    <property type="component" value="Unassembled WGS sequence"/>
</dbReference>
<sequence>MKGRSDAVGGGGGRRRRRGKTRPQPPSQQEEHKQTVSLCVFVCSCPTGLEVTARDGRHAQHDFPETSLRPTVSAHAGPDPLFHVHSKA</sequence>
<dbReference type="AlphaFoldDB" id="A0A8S1GRB8"/>
<feature type="region of interest" description="Disordered" evidence="1">
    <location>
        <begin position="56"/>
        <end position="88"/>
    </location>
</feature>
<feature type="region of interest" description="Disordered" evidence="1">
    <location>
        <begin position="1"/>
        <end position="34"/>
    </location>
</feature>
<keyword evidence="3" id="KW-1185">Reference proteome</keyword>
<comment type="caution">
    <text evidence="2">The sequence shown here is derived from an EMBL/GenBank/DDBJ whole genome shotgun (WGS) entry which is preliminary data.</text>
</comment>
<name>A0A8S1GRB8_9PELO</name>
<reference evidence="2" key="1">
    <citation type="submission" date="2020-10" db="EMBL/GenBank/DDBJ databases">
        <authorList>
            <person name="Kikuchi T."/>
        </authorList>
    </citation>
    <scope>NUCLEOTIDE SEQUENCE</scope>
    <source>
        <strain evidence="2">NKZ352</strain>
    </source>
</reference>
<accession>A0A8S1GRB8</accession>
<organism evidence="2 3">
    <name type="scientific">Caenorhabditis auriculariae</name>
    <dbReference type="NCBI Taxonomy" id="2777116"/>
    <lineage>
        <taxon>Eukaryota</taxon>
        <taxon>Metazoa</taxon>
        <taxon>Ecdysozoa</taxon>
        <taxon>Nematoda</taxon>
        <taxon>Chromadorea</taxon>
        <taxon>Rhabditida</taxon>
        <taxon>Rhabditina</taxon>
        <taxon>Rhabditomorpha</taxon>
        <taxon>Rhabditoidea</taxon>
        <taxon>Rhabditidae</taxon>
        <taxon>Peloderinae</taxon>
        <taxon>Caenorhabditis</taxon>
    </lineage>
</organism>
<proteinExistence type="predicted"/>
<evidence type="ECO:0000256" key="1">
    <source>
        <dbReference type="SAM" id="MobiDB-lite"/>
    </source>
</evidence>
<dbReference type="EMBL" id="CAJGYM010000004">
    <property type="protein sequence ID" value="CAD6186155.1"/>
    <property type="molecule type" value="Genomic_DNA"/>
</dbReference>